<dbReference type="InterPro" id="IPR029058">
    <property type="entry name" value="AB_hydrolase_fold"/>
</dbReference>
<evidence type="ECO:0008006" key="3">
    <source>
        <dbReference type="Google" id="ProtNLM"/>
    </source>
</evidence>
<evidence type="ECO:0000313" key="1">
    <source>
        <dbReference type="EMBL" id="OQO14620.1"/>
    </source>
</evidence>
<dbReference type="OrthoDB" id="77878at2759"/>
<dbReference type="PANTHER" id="PTHR12265">
    <property type="entry name" value="TRANSMEMBRANE PROTEIN 53"/>
    <property type="match status" value="1"/>
</dbReference>
<proteinExistence type="predicted"/>
<dbReference type="AlphaFoldDB" id="A0A1V8TTE0"/>
<dbReference type="EMBL" id="NAJO01000001">
    <property type="protein sequence ID" value="OQO14620.1"/>
    <property type="molecule type" value="Genomic_DNA"/>
</dbReference>
<dbReference type="InParanoid" id="A0A1V8TTE0"/>
<dbReference type="SUPFAM" id="SSF53474">
    <property type="entry name" value="alpha/beta-Hydrolases"/>
    <property type="match status" value="1"/>
</dbReference>
<organism evidence="1 2">
    <name type="scientific">Cryoendolithus antarcticus</name>
    <dbReference type="NCBI Taxonomy" id="1507870"/>
    <lineage>
        <taxon>Eukaryota</taxon>
        <taxon>Fungi</taxon>
        <taxon>Dikarya</taxon>
        <taxon>Ascomycota</taxon>
        <taxon>Pezizomycotina</taxon>
        <taxon>Dothideomycetes</taxon>
        <taxon>Dothideomycetidae</taxon>
        <taxon>Cladosporiales</taxon>
        <taxon>Cladosporiaceae</taxon>
        <taxon>Cryoendolithus</taxon>
    </lineage>
</organism>
<dbReference type="Proteomes" id="UP000192596">
    <property type="component" value="Unassembled WGS sequence"/>
</dbReference>
<evidence type="ECO:0000313" key="2">
    <source>
        <dbReference type="Proteomes" id="UP000192596"/>
    </source>
</evidence>
<name>A0A1V8TTE0_9PEZI</name>
<protein>
    <recommendedName>
        <fullName evidence="3">Indole-diterpene biosynthesis protein PaxU</fullName>
    </recommendedName>
</protein>
<dbReference type="InterPro" id="IPR008547">
    <property type="entry name" value="DUF829_TMEM53"/>
</dbReference>
<reference evidence="2" key="1">
    <citation type="submission" date="2017-03" db="EMBL/GenBank/DDBJ databases">
        <title>Genomes of endolithic fungi from Antarctica.</title>
        <authorList>
            <person name="Coleine C."/>
            <person name="Masonjones S."/>
            <person name="Stajich J.E."/>
        </authorList>
    </citation>
    <scope>NUCLEOTIDE SEQUENCE [LARGE SCALE GENOMIC DNA]</scope>
    <source>
        <strain evidence="2">CCFEE 5527</strain>
    </source>
</reference>
<sequence>MSAPASSSGGGEAGPLSSMTRLSSAVYLSQLPASAHSQHPRLILLLGWVAARDSHLFKYVSTYRSLDPTATIVLIKARVLTMSSPSAAARDVSPAVSVLRSHFDSPVTAGTWKPDLHIHVFSNGGSCLLANIIGSYAPEVLPLHTTIYDSAPSLRFDTGQIVHAITAGLPAGLYRTSARPLVYLFVLLYWLRIHLLQRPDQFAAWTSMQNNPDVVREAIRVYMYSDTDPIISPREVEAHASDAEAKGFVVRREIFKGSGHVAHALSESDRYWRVIREVLQDGGRVRAKLA</sequence>
<keyword evidence="2" id="KW-1185">Reference proteome</keyword>
<dbReference type="PANTHER" id="PTHR12265:SF40">
    <property type="entry name" value="DUF829-DOMAIN-CONTAINING PROTEIN"/>
    <property type="match status" value="1"/>
</dbReference>
<comment type="caution">
    <text evidence="1">The sequence shown here is derived from an EMBL/GenBank/DDBJ whole genome shotgun (WGS) entry which is preliminary data.</text>
</comment>
<dbReference type="Pfam" id="PF05705">
    <property type="entry name" value="DUF829"/>
    <property type="match status" value="1"/>
</dbReference>
<gene>
    <name evidence="1" type="ORF">B0A48_00001</name>
</gene>
<accession>A0A1V8TTE0</accession>